<sequence>MRVNQDEKEFSEWLLKVGEGRPESGQEDEDDAYHDQMVIVDNSLVQETKDE</sequence>
<evidence type="ECO:0008006" key="2">
    <source>
        <dbReference type="Google" id="ProtNLM"/>
    </source>
</evidence>
<evidence type="ECO:0000313" key="1">
    <source>
        <dbReference type="EMBL" id="VDD21325.1"/>
    </source>
</evidence>
<dbReference type="EMBL" id="LR031874">
    <property type="protein sequence ID" value="VDD21325.1"/>
    <property type="molecule type" value="Genomic_DNA"/>
</dbReference>
<name>A0A3P6DG27_BRAOL</name>
<organism evidence="1">
    <name type="scientific">Brassica oleracea</name>
    <name type="common">Wild cabbage</name>
    <dbReference type="NCBI Taxonomy" id="3712"/>
    <lineage>
        <taxon>Eukaryota</taxon>
        <taxon>Viridiplantae</taxon>
        <taxon>Streptophyta</taxon>
        <taxon>Embryophyta</taxon>
        <taxon>Tracheophyta</taxon>
        <taxon>Spermatophyta</taxon>
        <taxon>Magnoliopsida</taxon>
        <taxon>eudicotyledons</taxon>
        <taxon>Gunneridae</taxon>
        <taxon>Pentapetalae</taxon>
        <taxon>rosids</taxon>
        <taxon>malvids</taxon>
        <taxon>Brassicales</taxon>
        <taxon>Brassicaceae</taxon>
        <taxon>Brassiceae</taxon>
        <taxon>Brassica</taxon>
    </lineage>
</organism>
<dbReference type="AlphaFoldDB" id="A0A3P6DG27"/>
<reference evidence="1" key="1">
    <citation type="submission" date="2018-11" db="EMBL/GenBank/DDBJ databases">
        <authorList>
            <consortium name="Genoscope - CEA"/>
            <person name="William W."/>
        </authorList>
    </citation>
    <scope>NUCLEOTIDE SEQUENCE</scope>
</reference>
<accession>A0A3P6DG27</accession>
<protein>
    <recommendedName>
        <fullName evidence="2">ATP-dependent DNA helicase</fullName>
    </recommendedName>
</protein>
<gene>
    <name evidence="1" type="ORF">BOLC2T07672H</name>
</gene>
<proteinExistence type="predicted"/>